<accession>A0AAV7THP9</accession>
<evidence type="ECO:0000313" key="1">
    <source>
        <dbReference type="EMBL" id="KAJ1175307.1"/>
    </source>
</evidence>
<protein>
    <submittedName>
        <fullName evidence="1">Uncharacterized protein</fullName>
    </submittedName>
</protein>
<evidence type="ECO:0000313" key="2">
    <source>
        <dbReference type="Proteomes" id="UP001066276"/>
    </source>
</evidence>
<comment type="caution">
    <text evidence="1">The sequence shown here is derived from an EMBL/GenBank/DDBJ whole genome shotgun (WGS) entry which is preliminary data.</text>
</comment>
<dbReference type="Proteomes" id="UP001066276">
    <property type="component" value="Chromosome 3_2"/>
</dbReference>
<reference evidence="1" key="1">
    <citation type="journal article" date="2022" name="bioRxiv">
        <title>Sequencing and chromosome-scale assembly of the giantPleurodeles waltlgenome.</title>
        <authorList>
            <person name="Brown T."/>
            <person name="Elewa A."/>
            <person name="Iarovenko S."/>
            <person name="Subramanian E."/>
            <person name="Araus A.J."/>
            <person name="Petzold A."/>
            <person name="Susuki M."/>
            <person name="Suzuki K.-i.T."/>
            <person name="Hayashi T."/>
            <person name="Toyoda A."/>
            <person name="Oliveira C."/>
            <person name="Osipova E."/>
            <person name="Leigh N.D."/>
            <person name="Simon A."/>
            <person name="Yun M.H."/>
        </authorList>
    </citation>
    <scope>NUCLEOTIDE SEQUENCE</scope>
    <source>
        <strain evidence="1">20211129_DDA</strain>
        <tissue evidence="1">Liver</tissue>
    </source>
</reference>
<name>A0AAV7THP9_PLEWA</name>
<proteinExistence type="predicted"/>
<dbReference type="EMBL" id="JANPWB010000006">
    <property type="protein sequence ID" value="KAJ1175307.1"/>
    <property type="molecule type" value="Genomic_DNA"/>
</dbReference>
<keyword evidence="2" id="KW-1185">Reference proteome</keyword>
<organism evidence="1 2">
    <name type="scientific">Pleurodeles waltl</name>
    <name type="common">Iberian ribbed newt</name>
    <dbReference type="NCBI Taxonomy" id="8319"/>
    <lineage>
        <taxon>Eukaryota</taxon>
        <taxon>Metazoa</taxon>
        <taxon>Chordata</taxon>
        <taxon>Craniata</taxon>
        <taxon>Vertebrata</taxon>
        <taxon>Euteleostomi</taxon>
        <taxon>Amphibia</taxon>
        <taxon>Batrachia</taxon>
        <taxon>Caudata</taxon>
        <taxon>Salamandroidea</taxon>
        <taxon>Salamandridae</taxon>
        <taxon>Pleurodelinae</taxon>
        <taxon>Pleurodeles</taxon>
    </lineage>
</organism>
<gene>
    <name evidence="1" type="ORF">NDU88_000595</name>
</gene>
<dbReference type="AlphaFoldDB" id="A0AAV7THP9"/>
<sequence length="86" mass="9830">MGLRCGMHWKLDQEVSAVERQLLRHESEVAWNPDALPELQAARKAHSELLEHLQCLNYAAHSANMHAKADRARTLLARLIRQETPP</sequence>